<dbReference type="EMBL" id="BSSV01000002">
    <property type="protein sequence ID" value="GLX85215.1"/>
    <property type="molecule type" value="Genomic_DNA"/>
</dbReference>
<dbReference type="Proteomes" id="UP001157134">
    <property type="component" value="Unassembled WGS sequence"/>
</dbReference>
<gene>
    <name evidence="1" type="ORF">tloyanaT_14670</name>
</gene>
<dbReference type="SUPFAM" id="SSF53850">
    <property type="entry name" value="Periplasmic binding protein-like II"/>
    <property type="match status" value="1"/>
</dbReference>
<evidence type="ECO:0008006" key="3">
    <source>
        <dbReference type="Google" id="ProtNLM"/>
    </source>
</evidence>
<reference evidence="1 2" key="1">
    <citation type="submission" date="2023-03" db="EMBL/GenBank/DDBJ databases">
        <title>Thalassotalea loyana LMG 22536T draft genome sequence.</title>
        <authorList>
            <person name="Sawabe T."/>
        </authorList>
    </citation>
    <scope>NUCLEOTIDE SEQUENCE [LARGE SCALE GENOMIC DNA]</scope>
    <source>
        <strain evidence="1 2">LMG 22536</strain>
    </source>
</reference>
<evidence type="ECO:0000313" key="2">
    <source>
        <dbReference type="Proteomes" id="UP001157134"/>
    </source>
</evidence>
<protein>
    <recommendedName>
        <fullName evidence="3">Solute-binding protein family 3/N-terminal domain-containing protein</fullName>
    </recommendedName>
</protein>
<organism evidence="1 2">
    <name type="scientific">Thalassotalea loyana</name>
    <dbReference type="NCBI Taxonomy" id="280483"/>
    <lineage>
        <taxon>Bacteria</taxon>
        <taxon>Pseudomonadati</taxon>
        <taxon>Pseudomonadota</taxon>
        <taxon>Gammaproteobacteria</taxon>
        <taxon>Alteromonadales</taxon>
        <taxon>Colwelliaceae</taxon>
        <taxon>Thalassotalea</taxon>
    </lineage>
</organism>
<name>A0ABQ6HAR3_9GAMM</name>
<comment type="caution">
    <text evidence="1">The sequence shown here is derived from an EMBL/GenBank/DDBJ whole genome shotgun (WGS) entry which is preliminary data.</text>
</comment>
<dbReference type="RefSeq" id="WP_284297100.1">
    <property type="nucleotide sequence ID" value="NZ_BSSV01000002.1"/>
</dbReference>
<sequence length="255" mass="30334">MSRHAFLLSFAIAIMVLFHFGARAQEQEFVIGVEDVNYYPLFNFNREQMRQPSFAFDILTAFFEHKNYKYRFVALPIKRFDKWFIDHNIDFKFPDNMRWRSDGGASLNLTFSDPVLTLMAGTYVLKPNAQIEKPRVQSLMTIRDFHPTLWLEEINQGQVTLHEERSPVGIIRHMLSQNVQATNIDSNVIRYQLQKMNKQGQIVLAKNIFHEQYTYHLSTNTHAEIIYEFNAFIKQERELIESLKKKYQIKEEWDE</sequence>
<keyword evidence="2" id="KW-1185">Reference proteome</keyword>
<proteinExistence type="predicted"/>
<accession>A0ABQ6HAR3</accession>
<evidence type="ECO:0000313" key="1">
    <source>
        <dbReference type="EMBL" id="GLX85215.1"/>
    </source>
</evidence>